<dbReference type="InterPro" id="IPR018247">
    <property type="entry name" value="EF_Hand_1_Ca_BS"/>
</dbReference>
<comment type="similarity">
    <text evidence="2">Belongs to the Toll-like receptor family.</text>
</comment>
<keyword evidence="9" id="KW-0675">Receptor</keyword>
<dbReference type="Gene3D" id="3.40.50.10140">
    <property type="entry name" value="Toll/interleukin-1 receptor homology (TIR) domain"/>
    <property type="match status" value="1"/>
</dbReference>
<evidence type="ECO:0000256" key="7">
    <source>
        <dbReference type="ARBA" id="ARBA00022989"/>
    </source>
</evidence>
<feature type="domain" description="TIR" evidence="13">
    <location>
        <begin position="616"/>
        <end position="759"/>
    </location>
</feature>
<protein>
    <recommendedName>
        <fullName evidence="13">TIR domain-containing protein</fullName>
    </recommendedName>
</protein>
<comment type="subcellular location">
    <subcellularLocation>
        <location evidence="1">Membrane</location>
        <topology evidence="1">Single-pass membrane protein</topology>
    </subcellularLocation>
</comment>
<dbReference type="Pfam" id="PF13855">
    <property type="entry name" value="LRR_8"/>
    <property type="match status" value="2"/>
</dbReference>
<keyword evidence="4 11" id="KW-0812">Transmembrane</keyword>
<sequence>MRFRCTFCLAVAVAILMGKQSHAMCHPSCPCIYITNYSTICNITYNITTKSLNWQDFFEYDVRTIQRLDLFFKNSFQSQFFPLQEFLQFNWYYLQELRIQNIQDDKRYMANFEMAYLENMPNLTKLVLRLGPVFVKAGNVKSALHLSYLDVSDNGYLNFDDLANIIAVSGTELKQIYANRISHLQGAYLDDSFFKLFEKTNLTIVHAVNANIKIINSQNIFNFLPFLEEIDISQNNIDIFMSTFYTVRILKNLKKLYAPNNLVQSYRQDSCDNSILPDISGEPFCSLFGFNEDSFIFRSLEVVSFSGKEPCNKAVCGYSKCTLPETIPLRELHISNCCYKRFGFEIFGLHNLEIFDFSMNDCEYISPLAFSELKSLKTLLLNGNKLYKMENSYPEEFRNLTRKNRKLTILDLSSNELVKLPCDLFSFNAELNTLNLSSNLLSDLPKGIFSNNPNLAILDLSNNLLSVTDWSSINSVNLRVLNVSNNRITTLDSYLRNLIDSRSVMTILANNHLDCSCENNDLYVWLSNQKTPNVIITEVYCSQTGISISSHISTFDSFSYDCKLKHYIGLLGLISIPVSVAICAVFYHRHYQNILRLRRIRRQLKDFAEENVAPQQHFLLYLAYSFTDSETVLHTIFPELEARLQRELNVADKLVCISDRDFDVGTSISDEIIRAVSSCTAVLFVISKEFASSRWCEFESEIAIYQQKPIIIVVLEQIKIKSFPTSLRKVCYKWTRIEWPGEKNVNKLDNFWNKLTKAVIRCTDVKY</sequence>
<dbReference type="PROSITE" id="PS00018">
    <property type="entry name" value="EF_HAND_1"/>
    <property type="match status" value="1"/>
</dbReference>
<accession>A0ABD3XNB6</accession>
<feature type="transmembrane region" description="Helical" evidence="11">
    <location>
        <begin position="567"/>
        <end position="588"/>
    </location>
</feature>
<keyword evidence="8 11" id="KW-0472">Membrane</keyword>
<evidence type="ECO:0000313" key="14">
    <source>
        <dbReference type="EMBL" id="KAL3887691.1"/>
    </source>
</evidence>
<dbReference type="GO" id="GO:0016020">
    <property type="term" value="C:membrane"/>
    <property type="evidence" value="ECO:0007669"/>
    <property type="project" value="UniProtKB-SubCell"/>
</dbReference>
<evidence type="ECO:0000256" key="4">
    <source>
        <dbReference type="ARBA" id="ARBA00022692"/>
    </source>
</evidence>
<dbReference type="AlphaFoldDB" id="A0ABD3XNB6"/>
<dbReference type="InterPro" id="IPR035897">
    <property type="entry name" value="Toll_tir_struct_dom_sf"/>
</dbReference>
<keyword evidence="15" id="KW-1185">Reference proteome</keyword>
<evidence type="ECO:0000256" key="3">
    <source>
        <dbReference type="ARBA" id="ARBA00022614"/>
    </source>
</evidence>
<dbReference type="InterPro" id="IPR003591">
    <property type="entry name" value="Leu-rich_rpt_typical-subtyp"/>
</dbReference>
<comment type="caution">
    <text evidence="14">The sequence shown here is derived from an EMBL/GenBank/DDBJ whole genome shotgun (WGS) entry which is preliminary data.</text>
</comment>
<dbReference type="Gene3D" id="3.80.10.10">
    <property type="entry name" value="Ribonuclease Inhibitor"/>
    <property type="match status" value="3"/>
</dbReference>
<dbReference type="PANTHER" id="PTHR24365:SF541">
    <property type="entry name" value="PROTEIN TOLL-RELATED"/>
    <property type="match status" value="1"/>
</dbReference>
<dbReference type="InterPro" id="IPR001611">
    <property type="entry name" value="Leu-rich_rpt"/>
</dbReference>
<evidence type="ECO:0000256" key="5">
    <source>
        <dbReference type="ARBA" id="ARBA00022729"/>
    </source>
</evidence>
<dbReference type="PROSITE" id="PS51450">
    <property type="entry name" value="LRR"/>
    <property type="match status" value="3"/>
</dbReference>
<evidence type="ECO:0000256" key="8">
    <source>
        <dbReference type="ARBA" id="ARBA00023136"/>
    </source>
</evidence>
<dbReference type="Pfam" id="PF01582">
    <property type="entry name" value="TIR"/>
    <property type="match status" value="1"/>
</dbReference>
<feature type="chain" id="PRO_5044885540" description="TIR domain-containing protein" evidence="12">
    <location>
        <begin position="24"/>
        <end position="767"/>
    </location>
</feature>
<keyword evidence="6" id="KW-0677">Repeat</keyword>
<evidence type="ECO:0000256" key="12">
    <source>
        <dbReference type="SAM" id="SignalP"/>
    </source>
</evidence>
<proteinExistence type="inferred from homology"/>
<evidence type="ECO:0000313" key="15">
    <source>
        <dbReference type="Proteomes" id="UP001634394"/>
    </source>
</evidence>
<dbReference type="SMART" id="SM00369">
    <property type="entry name" value="LRR_TYP"/>
    <property type="match status" value="6"/>
</dbReference>
<dbReference type="InterPro" id="IPR000157">
    <property type="entry name" value="TIR_dom"/>
</dbReference>
<keyword evidence="7 11" id="KW-1133">Transmembrane helix</keyword>
<feature type="signal peptide" evidence="12">
    <location>
        <begin position="1"/>
        <end position="23"/>
    </location>
</feature>
<evidence type="ECO:0000256" key="9">
    <source>
        <dbReference type="ARBA" id="ARBA00023170"/>
    </source>
</evidence>
<dbReference type="SMART" id="SM00255">
    <property type="entry name" value="TIR"/>
    <property type="match status" value="1"/>
</dbReference>
<evidence type="ECO:0000256" key="11">
    <source>
        <dbReference type="SAM" id="Phobius"/>
    </source>
</evidence>
<name>A0ABD3XNB6_SINWO</name>
<evidence type="ECO:0000256" key="2">
    <source>
        <dbReference type="ARBA" id="ARBA00009634"/>
    </source>
</evidence>
<evidence type="ECO:0000256" key="6">
    <source>
        <dbReference type="ARBA" id="ARBA00022737"/>
    </source>
</evidence>
<dbReference type="EMBL" id="JBJQND010000001">
    <property type="protein sequence ID" value="KAL3887691.1"/>
    <property type="molecule type" value="Genomic_DNA"/>
</dbReference>
<dbReference type="PANTHER" id="PTHR24365">
    <property type="entry name" value="TOLL-LIKE RECEPTOR"/>
    <property type="match status" value="1"/>
</dbReference>
<dbReference type="SUPFAM" id="SSF52200">
    <property type="entry name" value="Toll/Interleukin receptor TIR domain"/>
    <property type="match status" value="1"/>
</dbReference>
<keyword evidence="10" id="KW-0325">Glycoprotein</keyword>
<evidence type="ECO:0000256" key="1">
    <source>
        <dbReference type="ARBA" id="ARBA00004167"/>
    </source>
</evidence>
<dbReference type="InterPro" id="IPR032675">
    <property type="entry name" value="LRR_dom_sf"/>
</dbReference>
<gene>
    <name evidence="14" type="ORF">ACJMK2_000085</name>
</gene>
<dbReference type="SUPFAM" id="SSF52058">
    <property type="entry name" value="L domain-like"/>
    <property type="match status" value="2"/>
</dbReference>
<organism evidence="14 15">
    <name type="scientific">Sinanodonta woodiana</name>
    <name type="common">Chinese pond mussel</name>
    <name type="synonym">Anodonta woodiana</name>
    <dbReference type="NCBI Taxonomy" id="1069815"/>
    <lineage>
        <taxon>Eukaryota</taxon>
        <taxon>Metazoa</taxon>
        <taxon>Spiralia</taxon>
        <taxon>Lophotrochozoa</taxon>
        <taxon>Mollusca</taxon>
        <taxon>Bivalvia</taxon>
        <taxon>Autobranchia</taxon>
        <taxon>Heteroconchia</taxon>
        <taxon>Palaeoheterodonta</taxon>
        <taxon>Unionida</taxon>
        <taxon>Unionoidea</taxon>
        <taxon>Unionidae</taxon>
        <taxon>Unioninae</taxon>
        <taxon>Sinanodonta</taxon>
    </lineage>
</organism>
<dbReference type="PROSITE" id="PS50104">
    <property type="entry name" value="TIR"/>
    <property type="match status" value="1"/>
</dbReference>
<evidence type="ECO:0000256" key="10">
    <source>
        <dbReference type="ARBA" id="ARBA00023180"/>
    </source>
</evidence>
<reference evidence="14 15" key="1">
    <citation type="submission" date="2024-11" db="EMBL/GenBank/DDBJ databases">
        <title>Chromosome-level genome assembly of the freshwater bivalve Anodonta woodiana.</title>
        <authorList>
            <person name="Chen X."/>
        </authorList>
    </citation>
    <scope>NUCLEOTIDE SEQUENCE [LARGE SCALE GENOMIC DNA]</scope>
    <source>
        <strain evidence="14">MN2024</strain>
        <tissue evidence="14">Gills</tissue>
    </source>
</reference>
<dbReference type="Proteomes" id="UP001634394">
    <property type="component" value="Unassembled WGS sequence"/>
</dbReference>
<evidence type="ECO:0000259" key="13">
    <source>
        <dbReference type="PROSITE" id="PS50104"/>
    </source>
</evidence>
<keyword evidence="3" id="KW-0433">Leucine-rich repeat</keyword>
<keyword evidence="5 12" id="KW-0732">Signal</keyword>
<dbReference type="Pfam" id="PF00560">
    <property type="entry name" value="LRR_1"/>
    <property type="match status" value="1"/>
</dbReference>